<feature type="transmembrane region" description="Helical" evidence="1">
    <location>
        <begin position="49"/>
        <end position="67"/>
    </location>
</feature>
<name>A0A1I1IPU8_9FLAO</name>
<keyword evidence="1" id="KW-0472">Membrane</keyword>
<feature type="transmembrane region" description="Helical" evidence="1">
    <location>
        <begin position="73"/>
        <end position="93"/>
    </location>
</feature>
<keyword evidence="1" id="KW-0812">Transmembrane</keyword>
<feature type="transmembrane region" description="Helical" evidence="1">
    <location>
        <begin position="6"/>
        <end position="28"/>
    </location>
</feature>
<sequence length="236" mass="28041">MLYELGTFFYIIGFIYVYALLLAHYGKIVLRYFMNENLNWNADIEKPRILVHLIGLSIMHLLFYQFHRTGSTLILIIETSAFIVAVLFCQISWRSVFIQQFRSEKQKPSPSKLTSFELQIRTAEIRLLYNGLVRYHLINMDKTSLTDMKNVLTKAWNEHQSSIYFELDAPSCREFYDFLNKRFPENRLSLKAFFRYSKCIKRPDGELYNYNTIKTASLRTPISKKHEEIAEIFKEL</sequence>
<reference evidence="3" key="1">
    <citation type="submission" date="2016-10" db="EMBL/GenBank/DDBJ databases">
        <authorList>
            <person name="Varghese N."/>
            <person name="Submissions S."/>
        </authorList>
    </citation>
    <scope>NUCLEOTIDE SEQUENCE [LARGE SCALE GENOMIC DNA]</scope>
    <source>
        <strain evidence="3">DSM 24499</strain>
    </source>
</reference>
<keyword evidence="1" id="KW-1133">Transmembrane helix</keyword>
<organism evidence="2 3">
    <name type="scientific">Zunongwangia mangrovi</name>
    <dbReference type="NCBI Taxonomy" id="1334022"/>
    <lineage>
        <taxon>Bacteria</taxon>
        <taxon>Pseudomonadati</taxon>
        <taxon>Bacteroidota</taxon>
        <taxon>Flavobacteriia</taxon>
        <taxon>Flavobacteriales</taxon>
        <taxon>Flavobacteriaceae</taxon>
        <taxon>Zunongwangia</taxon>
    </lineage>
</organism>
<evidence type="ECO:0000313" key="3">
    <source>
        <dbReference type="Proteomes" id="UP000199438"/>
    </source>
</evidence>
<gene>
    <name evidence="2" type="ORF">SAMN04487907_10421</name>
</gene>
<evidence type="ECO:0000256" key="1">
    <source>
        <dbReference type="SAM" id="Phobius"/>
    </source>
</evidence>
<dbReference type="AlphaFoldDB" id="A0A1I1IPU8"/>
<protein>
    <submittedName>
        <fullName evidence="2">Uncharacterized protein</fullName>
    </submittedName>
</protein>
<evidence type="ECO:0000313" key="2">
    <source>
        <dbReference type="EMBL" id="SFC38297.1"/>
    </source>
</evidence>
<accession>A0A1I1IPU8</accession>
<dbReference type="Proteomes" id="UP000199438">
    <property type="component" value="Unassembled WGS sequence"/>
</dbReference>
<proteinExistence type="predicted"/>
<dbReference type="STRING" id="1334022.SAMN04487907_10421"/>
<keyword evidence="3" id="KW-1185">Reference proteome</keyword>
<dbReference type="EMBL" id="FOKV01000004">
    <property type="protein sequence ID" value="SFC38297.1"/>
    <property type="molecule type" value="Genomic_DNA"/>
</dbReference>